<sequence>MRYLTEPLNTKHDRINFSCGKDLLDNYFWRQAKQDVKRKLSACFVLIDTEVDRISGYYTLSSNSISNELIPDSYRKNLPKSYSSIPTILLGGLAIDKEFQEKGIGKILLIDSLKRCSDTTDSIGAFAVIVDPIDEDAERFYNKYGFTKLPDSGKMFLPMKTIKELFK</sequence>
<evidence type="ECO:0000256" key="2">
    <source>
        <dbReference type="ARBA" id="ARBA00022649"/>
    </source>
</evidence>
<dbReference type="GO" id="GO:0016747">
    <property type="term" value="F:acyltransferase activity, transferring groups other than amino-acyl groups"/>
    <property type="evidence" value="ECO:0007669"/>
    <property type="project" value="InterPro"/>
</dbReference>
<evidence type="ECO:0000259" key="6">
    <source>
        <dbReference type="Pfam" id="PF13673"/>
    </source>
</evidence>
<dbReference type="InterPro" id="IPR016181">
    <property type="entry name" value="Acyl_CoA_acyltransferase"/>
</dbReference>
<feature type="domain" description="N-acetyltransferase" evidence="6">
    <location>
        <begin position="90"/>
        <end position="149"/>
    </location>
</feature>
<name>A0AAE3SHR1_9BACT</name>
<dbReference type="Proteomes" id="UP001209229">
    <property type="component" value="Unassembled WGS sequence"/>
</dbReference>
<keyword evidence="4" id="KW-0012">Acyltransferase</keyword>
<comment type="caution">
    <text evidence="7">The sequence shown here is derived from an EMBL/GenBank/DDBJ whole genome shotgun (WGS) entry which is preliminary data.</text>
</comment>
<keyword evidence="3" id="KW-0808">Transferase</keyword>
<dbReference type="RefSeq" id="WP_301191917.1">
    <property type="nucleotide sequence ID" value="NZ_JAPDPJ010000051.1"/>
</dbReference>
<keyword evidence="8" id="KW-1185">Reference proteome</keyword>
<reference evidence="7" key="1">
    <citation type="submission" date="2022-10" db="EMBL/GenBank/DDBJ databases">
        <authorList>
            <person name="Yu W.X."/>
        </authorList>
    </citation>
    <scope>NUCLEOTIDE SEQUENCE</scope>
    <source>
        <strain evidence="7">AAT</strain>
    </source>
</reference>
<dbReference type="PANTHER" id="PTHR36449">
    <property type="entry name" value="ACETYLTRANSFERASE-RELATED"/>
    <property type="match status" value="1"/>
</dbReference>
<dbReference type="AlphaFoldDB" id="A0AAE3SHR1"/>
<gene>
    <name evidence="7" type="ORF">OM075_17960</name>
</gene>
<evidence type="ECO:0000256" key="3">
    <source>
        <dbReference type="ARBA" id="ARBA00022679"/>
    </source>
</evidence>
<dbReference type="InterPro" id="IPR000182">
    <property type="entry name" value="GNAT_dom"/>
</dbReference>
<protein>
    <submittedName>
        <fullName evidence="7">GNAT family N-acetyltransferase</fullName>
    </submittedName>
</protein>
<dbReference type="PANTHER" id="PTHR36449:SF1">
    <property type="entry name" value="ACETYLTRANSFERASE"/>
    <property type="match status" value="1"/>
</dbReference>
<evidence type="ECO:0000256" key="1">
    <source>
        <dbReference type="ARBA" id="ARBA00022491"/>
    </source>
</evidence>
<dbReference type="Pfam" id="PF13673">
    <property type="entry name" value="Acetyltransf_10"/>
    <property type="match status" value="1"/>
</dbReference>
<proteinExistence type="predicted"/>
<comment type="catalytic activity">
    <reaction evidence="5">
        <text>glycyl-tRNA(Gly) + acetyl-CoA = N-acetylglycyl-tRNA(Gly) + CoA + H(+)</text>
        <dbReference type="Rhea" id="RHEA:81867"/>
        <dbReference type="Rhea" id="RHEA-COMP:9683"/>
        <dbReference type="Rhea" id="RHEA-COMP:19766"/>
        <dbReference type="ChEBI" id="CHEBI:15378"/>
        <dbReference type="ChEBI" id="CHEBI:57287"/>
        <dbReference type="ChEBI" id="CHEBI:57288"/>
        <dbReference type="ChEBI" id="CHEBI:78522"/>
        <dbReference type="ChEBI" id="CHEBI:232036"/>
    </reaction>
</comment>
<evidence type="ECO:0000256" key="4">
    <source>
        <dbReference type="ARBA" id="ARBA00023315"/>
    </source>
</evidence>
<keyword evidence="1" id="KW-0678">Repressor</keyword>
<dbReference type="SUPFAM" id="SSF55729">
    <property type="entry name" value="Acyl-CoA N-acyltransferases (Nat)"/>
    <property type="match status" value="1"/>
</dbReference>
<keyword evidence="2" id="KW-1277">Toxin-antitoxin system</keyword>
<evidence type="ECO:0000313" key="8">
    <source>
        <dbReference type="Proteomes" id="UP001209229"/>
    </source>
</evidence>
<evidence type="ECO:0000256" key="5">
    <source>
        <dbReference type="ARBA" id="ARBA00049880"/>
    </source>
</evidence>
<evidence type="ECO:0000313" key="7">
    <source>
        <dbReference type="EMBL" id="MCW3788358.1"/>
    </source>
</evidence>
<accession>A0AAE3SHR1</accession>
<organism evidence="7 8">
    <name type="scientific">Plebeiibacterium sediminum</name>
    <dbReference type="NCBI Taxonomy" id="2992112"/>
    <lineage>
        <taxon>Bacteria</taxon>
        <taxon>Pseudomonadati</taxon>
        <taxon>Bacteroidota</taxon>
        <taxon>Bacteroidia</taxon>
        <taxon>Marinilabiliales</taxon>
        <taxon>Marinilabiliaceae</taxon>
        <taxon>Plebeiibacterium</taxon>
    </lineage>
</organism>
<dbReference type="Gene3D" id="3.40.630.30">
    <property type="match status" value="1"/>
</dbReference>
<dbReference type="EMBL" id="JAPDPJ010000051">
    <property type="protein sequence ID" value="MCW3788358.1"/>
    <property type="molecule type" value="Genomic_DNA"/>
</dbReference>